<reference evidence="9 10" key="1">
    <citation type="submission" date="2021-06" db="EMBL/GenBank/DDBJ databases">
        <authorList>
            <person name="Sun Q."/>
            <person name="Li D."/>
        </authorList>
    </citation>
    <scope>NUCLEOTIDE SEQUENCE [LARGE SCALE GENOMIC DNA]</scope>
    <source>
        <strain evidence="9 10">MSJ-11</strain>
    </source>
</reference>
<evidence type="ECO:0000256" key="2">
    <source>
        <dbReference type="ARBA" id="ARBA00022475"/>
    </source>
</evidence>
<dbReference type="EMBL" id="JAHLQF010000002">
    <property type="protein sequence ID" value="MBU5484501.1"/>
    <property type="molecule type" value="Genomic_DNA"/>
</dbReference>
<evidence type="ECO:0000313" key="9">
    <source>
        <dbReference type="EMBL" id="MBU5484501.1"/>
    </source>
</evidence>
<comment type="similarity">
    <text evidence="6">Belongs to the ABC-4 integral membrane protein family.</text>
</comment>
<organism evidence="9 10">
    <name type="scientific">Clostridium mobile</name>
    <dbReference type="NCBI Taxonomy" id="2841512"/>
    <lineage>
        <taxon>Bacteria</taxon>
        <taxon>Bacillati</taxon>
        <taxon>Bacillota</taxon>
        <taxon>Clostridia</taxon>
        <taxon>Eubacteriales</taxon>
        <taxon>Clostridiaceae</taxon>
        <taxon>Clostridium</taxon>
    </lineage>
</organism>
<evidence type="ECO:0000256" key="5">
    <source>
        <dbReference type="ARBA" id="ARBA00023136"/>
    </source>
</evidence>
<keyword evidence="5 7" id="KW-0472">Membrane</keyword>
<dbReference type="InterPro" id="IPR050250">
    <property type="entry name" value="Macrolide_Exporter_MacB"/>
</dbReference>
<accession>A0ABS6EH10</accession>
<sequence>MKIMTEYTFNHVKKNKRHTVSILIAITIASALLCSLGILLHSRWEAKVTSTIEKTGYWHGELWHDISGDKLKYVTENPEVETTMIKGTWVTAKLSNTKRPYLLMRDADTNFWSDMGLKNTLTKGRLPKEPGEIVVAKLFFLENPSYKIGDKFTLPIGNRMLDSKLIPTQSAKQSKQLGETFETTGTKTYTIVGELDISSTSAYPGYMAMGYLDTSQIQPEDELTVYMRMVKPRKIYETLPQIAKSTGLTKDEYGQYGVKYNTHLLNLYGISDKSDTNIQLIILLVMVITMILLVMGAFILIIYNAFSLSANSRIKELSILKSLGATPRQIRYSVLYEGLLLWIIQLPIGIMIGYLFSHMVFSKVNEILIAIEDYRNIYVSFSWVVVVFSIIISLITVLVSAYIPARKVAKVSAIDGIRQNSKNSARVKFKKQKFHLKNKKIFGIEGELASAQFSANKRTLRTAILSLSMCFILVTGYINIIAIYNLANSKNEIPKHDMEVNLDIIDEPSDEMINEVISLPEVRESTIRRQVRTSTYVTSEQESDVFAESGGFDKINTLKYNVLNEDGKHRIIVNLVGLSDKSFEKYCEEIGTDAEAYYQDGVTTGVLLDSTYHMPDNSKVVQKIPLLNIKEGDQLVLYEKAENYMNTNYKFNVQVGHVTEISPGDLRGGGYSLDFIIPMKTYEQIVSNFIPERMREYSIMSIDLLVGDEASPRVKEKLTQICSSYLGSDDFSIWTLLEDKNREELVQKAVGISVFAVALLIGLIGIFNAFSTISNNLRLRRREFAMLRSIGLTPKGLNKMLMLEGLFFALTPIIVSIPIVLFICWFMLRLTPVTWSEFISVFPAGPILTYATLIIVSIFLAYGVSSTSVKKSNVVEAIKDEIV</sequence>
<dbReference type="PANTHER" id="PTHR30572">
    <property type="entry name" value="MEMBRANE COMPONENT OF TRANSPORTER-RELATED"/>
    <property type="match status" value="1"/>
</dbReference>
<evidence type="ECO:0000256" key="4">
    <source>
        <dbReference type="ARBA" id="ARBA00022989"/>
    </source>
</evidence>
<evidence type="ECO:0000256" key="7">
    <source>
        <dbReference type="SAM" id="Phobius"/>
    </source>
</evidence>
<name>A0ABS6EH10_9CLOT</name>
<gene>
    <name evidence="9" type="ORF">KQI86_09180</name>
</gene>
<dbReference type="Proteomes" id="UP000726170">
    <property type="component" value="Unassembled WGS sequence"/>
</dbReference>
<evidence type="ECO:0000259" key="8">
    <source>
        <dbReference type="Pfam" id="PF02687"/>
    </source>
</evidence>
<comment type="subcellular location">
    <subcellularLocation>
        <location evidence="1">Cell membrane</location>
        <topology evidence="1">Multi-pass membrane protein</topology>
    </subcellularLocation>
</comment>
<evidence type="ECO:0000313" key="10">
    <source>
        <dbReference type="Proteomes" id="UP000726170"/>
    </source>
</evidence>
<evidence type="ECO:0000256" key="6">
    <source>
        <dbReference type="ARBA" id="ARBA00038076"/>
    </source>
</evidence>
<comment type="caution">
    <text evidence="9">The sequence shown here is derived from an EMBL/GenBank/DDBJ whole genome shotgun (WGS) entry which is preliminary data.</text>
</comment>
<keyword evidence="4 7" id="KW-1133">Transmembrane helix</keyword>
<keyword evidence="2" id="KW-1003">Cell membrane</keyword>
<protein>
    <submittedName>
        <fullName evidence="9">ABC transporter permease</fullName>
    </submittedName>
</protein>
<dbReference type="InterPro" id="IPR003838">
    <property type="entry name" value="ABC3_permease_C"/>
</dbReference>
<feature type="transmembrane region" description="Helical" evidence="7">
    <location>
        <begin position="280"/>
        <end position="306"/>
    </location>
</feature>
<feature type="transmembrane region" description="Helical" evidence="7">
    <location>
        <begin position="463"/>
        <end position="487"/>
    </location>
</feature>
<feature type="transmembrane region" description="Helical" evidence="7">
    <location>
        <begin position="805"/>
        <end position="828"/>
    </location>
</feature>
<feature type="transmembrane region" description="Helical" evidence="7">
    <location>
        <begin position="381"/>
        <end position="403"/>
    </location>
</feature>
<feature type="domain" description="ABC3 transporter permease C-terminal" evidence="8">
    <location>
        <begin position="756"/>
        <end position="873"/>
    </location>
</feature>
<dbReference type="Pfam" id="PF02687">
    <property type="entry name" value="FtsX"/>
    <property type="match status" value="2"/>
</dbReference>
<proteinExistence type="inferred from homology"/>
<evidence type="ECO:0000256" key="1">
    <source>
        <dbReference type="ARBA" id="ARBA00004651"/>
    </source>
</evidence>
<feature type="transmembrane region" description="Helical" evidence="7">
    <location>
        <begin position="750"/>
        <end position="773"/>
    </location>
</feature>
<evidence type="ECO:0000256" key="3">
    <source>
        <dbReference type="ARBA" id="ARBA00022692"/>
    </source>
</evidence>
<keyword evidence="3 7" id="KW-0812">Transmembrane</keyword>
<feature type="domain" description="ABC3 transporter permease C-terminal" evidence="8">
    <location>
        <begin position="289"/>
        <end position="412"/>
    </location>
</feature>
<feature type="transmembrane region" description="Helical" evidence="7">
    <location>
        <begin position="840"/>
        <end position="862"/>
    </location>
</feature>
<feature type="transmembrane region" description="Helical" evidence="7">
    <location>
        <begin position="20"/>
        <end position="40"/>
    </location>
</feature>
<keyword evidence="10" id="KW-1185">Reference proteome</keyword>
<dbReference type="PANTHER" id="PTHR30572:SF4">
    <property type="entry name" value="ABC TRANSPORTER PERMEASE YTRF"/>
    <property type="match status" value="1"/>
</dbReference>
<feature type="transmembrane region" description="Helical" evidence="7">
    <location>
        <begin position="339"/>
        <end position="361"/>
    </location>
</feature>